<accession>A0A1J4K632</accession>
<evidence type="ECO:0000256" key="1">
    <source>
        <dbReference type="SAM" id="Coils"/>
    </source>
</evidence>
<keyword evidence="3" id="KW-1185">Reference proteome</keyword>
<evidence type="ECO:0000313" key="3">
    <source>
        <dbReference type="Proteomes" id="UP000179807"/>
    </source>
</evidence>
<dbReference type="RefSeq" id="XP_068359763.1">
    <property type="nucleotide sequence ID" value="XM_068504221.1"/>
</dbReference>
<dbReference type="Proteomes" id="UP000179807">
    <property type="component" value="Unassembled WGS sequence"/>
</dbReference>
<organism evidence="2 3">
    <name type="scientific">Tritrichomonas foetus</name>
    <dbReference type="NCBI Taxonomy" id="1144522"/>
    <lineage>
        <taxon>Eukaryota</taxon>
        <taxon>Metamonada</taxon>
        <taxon>Parabasalia</taxon>
        <taxon>Tritrichomonadida</taxon>
        <taxon>Tritrichomonadidae</taxon>
        <taxon>Tritrichomonas</taxon>
    </lineage>
</organism>
<gene>
    <name evidence="2" type="ORF">TRFO_25229</name>
</gene>
<name>A0A1J4K632_9EUKA</name>
<evidence type="ECO:0000313" key="2">
    <source>
        <dbReference type="EMBL" id="OHT06627.1"/>
    </source>
</evidence>
<sequence length="120" mass="14245">MNKTEGKLNITKEKLNKTEGKLNITEEKLEKITEEKHNARNEIENLKEIEDKLLKELNIYKKEYQNLMNIQEANSRSIEFLQTSLKEQLKLSKHETQQQLEHVQNLHQLEIESILNSIHP</sequence>
<proteinExistence type="predicted"/>
<dbReference type="EMBL" id="MLAK01000719">
    <property type="protein sequence ID" value="OHT06627.1"/>
    <property type="molecule type" value="Genomic_DNA"/>
</dbReference>
<dbReference type="GeneID" id="94838925"/>
<keyword evidence="1" id="KW-0175">Coiled coil</keyword>
<comment type="caution">
    <text evidence="2">The sequence shown here is derived from an EMBL/GenBank/DDBJ whole genome shotgun (WGS) entry which is preliminary data.</text>
</comment>
<protein>
    <submittedName>
        <fullName evidence="2">Uncharacterized protein</fullName>
    </submittedName>
</protein>
<feature type="coiled-coil region" evidence="1">
    <location>
        <begin position="1"/>
        <end position="106"/>
    </location>
</feature>
<dbReference type="VEuPathDB" id="TrichDB:TRFO_25229"/>
<dbReference type="AlphaFoldDB" id="A0A1J4K632"/>
<reference evidence="2" key="1">
    <citation type="submission" date="2016-10" db="EMBL/GenBank/DDBJ databases">
        <authorList>
            <person name="Benchimol M."/>
            <person name="Almeida L.G."/>
            <person name="Vasconcelos A.T."/>
            <person name="Perreira-Neves A."/>
            <person name="Rosa I.A."/>
            <person name="Tasca T."/>
            <person name="Bogo M.R."/>
            <person name="de Souza W."/>
        </authorList>
    </citation>
    <scope>NUCLEOTIDE SEQUENCE [LARGE SCALE GENOMIC DNA]</scope>
    <source>
        <strain evidence="2">K</strain>
    </source>
</reference>